<evidence type="ECO:0000313" key="3">
    <source>
        <dbReference type="EMBL" id="PWJ78828.1"/>
    </source>
</evidence>
<dbReference type="InterPro" id="IPR012902">
    <property type="entry name" value="N_methyl_site"/>
</dbReference>
<keyword evidence="2" id="KW-0472">Membrane</keyword>
<keyword evidence="4" id="KW-1185">Reference proteome</keyword>
<dbReference type="PROSITE" id="PS00409">
    <property type="entry name" value="PROKAR_NTER_METHYL"/>
    <property type="match status" value="1"/>
</dbReference>
<proteinExistence type="predicted"/>
<feature type="compositionally biased region" description="Gly residues" evidence="1">
    <location>
        <begin position="134"/>
        <end position="143"/>
    </location>
</feature>
<protein>
    <submittedName>
        <fullName evidence="3">Prepilin-type N-terminal cleavage/methylation domain-containing protein</fullName>
    </submittedName>
</protein>
<feature type="transmembrane region" description="Helical" evidence="2">
    <location>
        <begin position="20"/>
        <end position="42"/>
    </location>
</feature>
<reference evidence="3 4" key="1">
    <citation type="submission" date="2018-05" db="EMBL/GenBank/DDBJ databases">
        <authorList>
            <person name="Goeker M."/>
            <person name="Huntemann M."/>
            <person name="Clum A."/>
            <person name="Pillay M."/>
            <person name="Palaniappan K."/>
            <person name="Varghese N."/>
            <person name="Mikhailova N."/>
            <person name="Stamatis D."/>
            <person name="Reddy T."/>
            <person name="Daum C."/>
            <person name="Shapiro N."/>
            <person name="Ivanova N."/>
            <person name="Kyrpides N."/>
            <person name="Woyke T."/>
        </authorList>
    </citation>
    <scope>NUCLEOTIDE SEQUENCE [LARGE SCALE GENOMIC DNA]</scope>
    <source>
        <strain evidence="3 4">DSM 26524</strain>
    </source>
</reference>
<name>A0AB73T9W9_9FIRM</name>
<dbReference type="Pfam" id="PF07963">
    <property type="entry name" value="N_methyl"/>
    <property type="match status" value="1"/>
</dbReference>
<dbReference type="NCBIfam" id="TIGR02532">
    <property type="entry name" value="IV_pilin_GFxxxE"/>
    <property type="match status" value="1"/>
</dbReference>
<evidence type="ECO:0000256" key="2">
    <source>
        <dbReference type="SAM" id="Phobius"/>
    </source>
</evidence>
<feature type="region of interest" description="Disordered" evidence="1">
    <location>
        <begin position="109"/>
        <end position="155"/>
    </location>
</feature>
<feature type="compositionally biased region" description="Basic and acidic residues" evidence="1">
    <location>
        <begin position="122"/>
        <end position="132"/>
    </location>
</feature>
<sequence length="274" mass="29827">MIFSWKKLAKKEEGFTLVELIVVLVILALLSAVLVPSLLGFIDKSKEKVCLVNRNMIERYYRAEVIYAPDTKMQDMLDGNSVTGTDASELSCPSGGDYSVSSDGQHVICSVHGGGDGESDDTVTKPEEKPDGEQGPGGNGGGLQPPDGSGAEKYPGTDIVVQESIWPTMDDFVNQNSWNIVMEPGGVFKHGENYYVITSQGNVDRDRVDKGPDAYLGERFVKKLTGKVLQGDFPLNSYEQGDIVDVNGTYYIWADYATPGSMPSEGAYGWYKIP</sequence>
<comment type="caution">
    <text evidence="3">The sequence shown here is derived from an EMBL/GenBank/DDBJ whole genome shotgun (WGS) entry which is preliminary data.</text>
</comment>
<dbReference type="Gene3D" id="3.30.700.10">
    <property type="entry name" value="Glycoprotein, Type 4 Pilin"/>
    <property type="match status" value="1"/>
</dbReference>
<dbReference type="SUPFAM" id="SSF54523">
    <property type="entry name" value="Pili subunits"/>
    <property type="match status" value="1"/>
</dbReference>
<keyword evidence="2" id="KW-1133">Transmembrane helix</keyword>
<dbReference type="InterPro" id="IPR045584">
    <property type="entry name" value="Pilin-like"/>
</dbReference>
<dbReference type="Proteomes" id="UP000245412">
    <property type="component" value="Unassembled WGS sequence"/>
</dbReference>
<gene>
    <name evidence="3" type="ORF">C7383_101197</name>
</gene>
<evidence type="ECO:0000256" key="1">
    <source>
        <dbReference type="SAM" id="MobiDB-lite"/>
    </source>
</evidence>
<accession>A0AB73T9W9</accession>
<dbReference type="RefSeq" id="WP_109624273.1">
    <property type="nucleotide sequence ID" value="NZ_JANKBI010000001.1"/>
</dbReference>
<dbReference type="AlphaFoldDB" id="A0AB73T9W9"/>
<evidence type="ECO:0000313" key="4">
    <source>
        <dbReference type="Proteomes" id="UP000245412"/>
    </source>
</evidence>
<keyword evidence="2" id="KW-0812">Transmembrane</keyword>
<organism evidence="3 4">
    <name type="scientific">Murimonas intestini</name>
    <dbReference type="NCBI Taxonomy" id="1337051"/>
    <lineage>
        <taxon>Bacteria</taxon>
        <taxon>Bacillati</taxon>
        <taxon>Bacillota</taxon>
        <taxon>Clostridia</taxon>
        <taxon>Lachnospirales</taxon>
        <taxon>Lachnospiraceae</taxon>
        <taxon>Murimonas</taxon>
    </lineage>
</organism>
<dbReference type="EMBL" id="QGGY01000001">
    <property type="protein sequence ID" value="PWJ78828.1"/>
    <property type="molecule type" value="Genomic_DNA"/>
</dbReference>